<accession>A0AAV7SDT4</accession>
<reference evidence="2" key="1">
    <citation type="journal article" date="2022" name="bioRxiv">
        <title>Sequencing and chromosome-scale assembly of the giantPleurodeles waltlgenome.</title>
        <authorList>
            <person name="Brown T."/>
            <person name="Elewa A."/>
            <person name="Iarovenko S."/>
            <person name="Subramanian E."/>
            <person name="Araus A.J."/>
            <person name="Petzold A."/>
            <person name="Susuki M."/>
            <person name="Suzuki K.-i.T."/>
            <person name="Hayashi T."/>
            <person name="Toyoda A."/>
            <person name="Oliveira C."/>
            <person name="Osipova E."/>
            <person name="Leigh N.D."/>
            <person name="Simon A."/>
            <person name="Yun M.H."/>
        </authorList>
    </citation>
    <scope>NUCLEOTIDE SEQUENCE</scope>
    <source>
        <strain evidence="2">20211129_DDA</strain>
        <tissue evidence="2">Liver</tissue>
    </source>
</reference>
<feature type="region of interest" description="Disordered" evidence="1">
    <location>
        <begin position="1"/>
        <end position="38"/>
    </location>
</feature>
<dbReference type="EMBL" id="JANPWB010000008">
    <property type="protein sequence ID" value="KAJ1163036.1"/>
    <property type="molecule type" value="Genomic_DNA"/>
</dbReference>
<evidence type="ECO:0000256" key="1">
    <source>
        <dbReference type="SAM" id="MobiDB-lite"/>
    </source>
</evidence>
<name>A0AAV7SDT4_PLEWA</name>
<evidence type="ECO:0000313" key="3">
    <source>
        <dbReference type="Proteomes" id="UP001066276"/>
    </source>
</evidence>
<proteinExistence type="predicted"/>
<dbReference type="AlphaFoldDB" id="A0AAV7SDT4"/>
<dbReference type="Proteomes" id="UP001066276">
    <property type="component" value="Chromosome 4_2"/>
</dbReference>
<comment type="caution">
    <text evidence="2">The sequence shown here is derived from an EMBL/GenBank/DDBJ whole genome shotgun (WGS) entry which is preliminary data.</text>
</comment>
<sequence length="86" mass="9440">MAGPPIAIKEWSSGTVKPPPGLRNVPRRLQQSRAEPGVREAEMTLTGVAPAQQKIQATLGQLANYVQRLERRAEDAEGRNQQNKVP</sequence>
<keyword evidence="3" id="KW-1185">Reference proteome</keyword>
<protein>
    <submittedName>
        <fullName evidence="2">Uncharacterized protein</fullName>
    </submittedName>
</protein>
<gene>
    <name evidence="2" type="ORF">NDU88_003499</name>
</gene>
<evidence type="ECO:0000313" key="2">
    <source>
        <dbReference type="EMBL" id="KAJ1163036.1"/>
    </source>
</evidence>
<organism evidence="2 3">
    <name type="scientific">Pleurodeles waltl</name>
    <name type="common">Iberian ribbed newt</name>
    <dbReference type="NCBI Taxonomy" id="8319"/>
    <lineage>
        <taxon>Eukaryota</taxon>
        <taxon>Metazoa</taxon>
        <taxon>Chordata</taxon>
        <taxon>Craniata</taxon>
        <taxon>Vertebrata</taxon>
        <taxon>Euteleostomi</taxon>
        <taxon>Amphibia</taxon>
        <taxon>Batrachia</taxon>
        <taxon>Caudata</taxon>
        <taxon>Salamandroidea</taxon>
        <taxon>Salamandridae</taxon>
        <taxon>Pleurodelinae</taxon>
        <taxon>Pleurodeles</taxon>
    </lineage>
</organism>